<evidence type="ECO:0000313" key="1">
    <source>
        <dbReference type="EMBL" id="MCD7468902.1"/>
    </source>
</evidence>
<name>A0ABS8TEF2_DATST</name>
<dbReference type="EMBL" id="JACEIK010001382">
    <property type="protein sequence ID" value="MCD7468902.1"/>
    <property type="molecule type" value="Genomic_DNA"/>
</dbReference>
<proteinExistence type="predicted"/>
<sequence>MLEKLKSFGLKLMRGMKVSWKGLGNVYAFHEVYDGTGAWPFLHHGSLASTKARRLRTDDVDAVGRLTLLNETYYRNILCEMGGMFSSANNLDNIHKRPWIGFQSWRATGRKVSLSKNAELALEETIQAKAKGDVIYYWAHLDVDGGPQKQ</sequence>
<dbReference type="PANTHER" id="PTHR46635">
    <property type="entry name" value="GLYCOSYL TRANSFERASE FAMILY 1 PROTEIN"/>
    <property type="match status" value="1"/>
</dbReference>
<evidence type="ECO:0000313" key="2">
    <source>
        <dbReference type="Proteomes" id="UP000823775"/>
    </source>
</evidence>
<gene>
    <name evidence="1" type="ORF">HAX54_007455</name>
</gene>
<dbReference type="PANTHER" id="PTHR46635:SF2">
    <property type="entry name" value="GLYCOSYL TRANSFERASE FAMILY 1 DOMAIN-CONTAINING PROTEIN"/>
    <property type="match status" value="1"/>
</dbReference>
<comment type="caution">
    <text evidence="1">The sequence shown here is derived from an EMBL/GenBank/DDBJ whole genome shotgun (WGS) entry which is preliminary data.</text>
</comment>
<organism evidence="1 2">
    <name type="scientific">Datura stramonium</name>
    <name type="common">Jimsonweed</name>
    <name type="synonym">Common thornapple</name>
    <dbReference type="NCBI Taxonomy" id="4076"/>
    <lineage>
        <taxon>Eukaryota</taxon>
        <taxon>Viridiplantae</taxon>
        <taxon>Streptophyta</taxon>
        <taxon>Embryophyta</taxon>
        <taxon>Tracheophyta</taxon>
        <taxon>Spermatophyta</taxon>
        <taxon>Magnoliopsida</taxon>
        <taxon>eudicotyledons</taxon>
        <taxon>Gunneridae</taxon>
        <taxon>Pentapetalae</taxon>
        <taxon>asterids</taxon>
        <taxon>lamiids</taxon>
        <taxon>Solanales</taxon>
        <taxon>Solanaceae</taxon>
        <taxon>Solanoideae</taxon>
        <taxon>Datureae</taxon>
        <taxon>Datura</taxon>
    </lineage>
</organism>
<dbReference type="Proteomes" id="UP000823775">
    <property type="component" value="Unassembled WGS sequence"/>
</dbReference>
<protein>
    <submittedName>
        <fullName evidence="1">Uncharacterized protein</fullName>
    </submittedName>
</protein>
<reference evidence="1 2" key="1">
    <citation type="journal article" date="2021" name="BMC Genomics">
        <title>Datura genome reveals duplications of psychoactive alkaloid biosynthetic genes and high mutation rate following tissue culture.</title>
        <authorList>
            <person name="Rajewski A."/>
            <person name="Carter-House D."/>
            <person name="Stajich J."/>
            <person name="Litt A."/>
        </authorList>
    </citation>
    <scope>NUCLEOTIDE SEQUENCE [LARGE SCALE GENOMIC DNA]</scope>
    <source>
        <strain evidence="1">AR-01</strain>
    </source>
</reference>
<keyword evidence="2" id="KW-1185">Reference proteome</keyword>
<accession>A0ABS8TEF2</accession>